<protein>
    <submittedName>
        <fullName evidence="2">DnaJ domain containing protein</fullName>
    </submittedName>
</protein>
<accession>A0AAD7L9X2</accession>
<dbReference type="PANTHER" id="PTHR44137:SF24">
    <property type="entry name" value="DNAJ HEAT SHOCK N-TERMINAL DOMAIN-CONTAINING PROTEIN"/>
    <property type="match status" value="1"/>
</dbReference>
<sequence>MDIEMENSRKLNRVKSTINEKHRASKKIGGLEVEEYTGSSEEDLEIMLWWIKISMILTKIDRVERSFKKGQVWAIYDDDDDGIPRHYGLIDEAVSVNSFEVKISWLDLQNNGDEGKICWEKMAFH</sequence>
<evidence type="ECO:0000259" key="1">
    <source>
        <dbReference type="Pfam" id="PF11926"/>
    </source>
</evidence>
<feature type="domain" description="DUF3444" evidence="1">
    <location>
        <begin position="61"/>
        <end position="122"/>
    </location>
</feature>
<keyword evidence="3" id="KW-1185">Reference proteome</keyword>
<reference evidence="2" key="1">
    <citation type="journal article" date="2023" name="Science">
        <title>Elucidation of the pathway for biosynthesis of saponin adjuvants from the soapbark tree.</title>
        <authorList>
            <person name="Reed J."/>
            <person name="Orme A."/>
            <person name="El-Demerdash A."/>
            <person name="Owen C."/>
            <person name="Martin L.B.B."/>
            <person name="Misra R.C."/>
            <person name="Kikuchi S."/>
            <person name="Rejzek M."/>
            <person name="Martin A.C."/>
            <person name="Harkess A."/>
            <person name="Leebens-Mack J."/>
            <person name="Louveau T."/>
            <person name="Stephenson M.J."/>
            <person name="Osbourn A."/>
        </authorList>
    </citation>
    <scope>NUCLEOTIDE SEQUENCE</scope>
    <source>
        <strain evidence="2">S10</strain>
    </source>
</reference>
<dbReference type="InterPro" id="IPR024593">
    <property type="entry name" value="DUF3444"/>
</dbReference>
<proteinExistence type="predicted"/>
<organism evidence="2 3">
    <name type="scientific">Quillaja saponaria</name>
    <name type="common">Soap bark tree</name>
    <dbReference type="NCBI Taxonomy" id="32244"/>
    <lineage>
        <taxon>Eukaryota</taxon>
        <taxon>Viridiplantae</taxon>
        <taxon>Streptophyta</taxon>
        <taxon>Embryophyta</taxon>
        <taxon>Tracheophyta</taxon>
        <taxon>Spermatophyta</taxon>
        <taxon>Magnoliopsida</taxon>
        <taxon>eudicotyledons</taxon>
        <taxon>Gunneridae</taxon>
        <taxon>Pentapetalae</taxon>
        <taxon>rosids</taxon>
        <taxon>fabids</taxon>
        <taxon>Fabales</taxon>
        <taxon>Quillajaceae</taxon>
        <taxon>Quillaja</taxon>
    </lineage>
</organism>
<evidence type="ECO:0000313" key="2">
    <source>
        <dbReference type="EMBL" id="KAJ7953395.1"/>
    </source>
</evidence>
<dbReference type="Proteomes" id="UP001163823">
    <property type="component" value="Chromosome 10"/>
</dbReference>
<gene>
    <name evidence="2" type="ORF">O6P43_025105</name>
</gene>
<evidence type="ECO:0000313" key="3">
    <source>
        <dbReference type="Proteomes" id="UP001163823"/>
    </source>
</evidence>
<dbReference type="Pfam" id="PF11926">
    <property type="entry name" value="DUF3444"/>
    <property type="match status" value="1"/>
</dbReference>
<comment type="caution">
    <text evidence="2">The sequence shown here is derived from an EMBL/GenBank/DDBJ whole genome shotgun (WGS) entry which is preliminary data.</text>
</comment>
<name>A0AAD7L9X2_QUISA</name>
<dbReference type="AlphaFoldDB" id="A0AAD7L9X2"/>
<dbReference type="PANTHER" id="PTHR44137">
    <property type="entry name" value="BNAC03G44070D PROTEIN"/>
    <property type="match status" value="1"/>
</dbReference>
<dbReference type="EMBL" id="JARAOO010000010">
    <property type="protein sequence ID" value="KAJ7953395.1"/>
    <property type="molecule type" value="Genomic_DNA"/>
</dbReference>
<dbReference type="KEGG" id="qsa:O6P43_025105"/>